<evidence type="ECO:0000313" key="4">
    <source>
        <dbReference type="Proteomes" id="UP001176961"/>
    </source>
</evidence>
<dbReference type="EMBL" id="CATQJL010000305">
    <property type="protein sequence ID" value="CAJ0604072.1"/>
    <property type="molecule type" value="Genomic_DNA"/>
</dbReference>
<reference evidence="3" key="1">
    <citation type="submission" date="2023-07" db="EMBL/GenBank/DDBJ databases">
        <authorList>
            <consortium name="CYATHOMIX"/>
        </authorList>
    </citation>
    <scope>NUCLEOTIDE SEQUENCE</scope>
    <source>
        <strain evidence="3">N/A</strain>
    </source>
</reference>
<evidence type="ECO:0000259" key="1">
    <source>
        <dbReference type="PROSITE" id="PS50055"/>
    </source>
</evidence>
<protein>
    <recommendedName>
        <fullName evidence="5">Protein-tyrosine phosphatase</fullName>
    </recommendedName>
</protein>
<dbReference type="AlphaFoldDB" id="A0AA36MC18"/>
<dbReference type="InterPro" id="IPR016130">
    <property type="entry name" value="Tyr_Pase_AS"/>
</dbReference>
<dbReference type="InterPro" id="IPR029021">
    <property type="entry name" value="Prot-tyrosine_phosphatase-like"/>
</dbReference>
<evidence type="ECO:0000313" key="3">
    <source>
        <dbReference type="EMBL" id="CAJ0604072.1"/>
    </source>
</evidence>
<dbReference type="InterPro" id="IPR003595">
    <property type="entry name" value="Tyr_Pase_cat"/>
</dbReference>
<dbReference type="Pfam" id="PF00102">
    <property type="entry name" value="Y_phosphatase"/>
    <property type="match status" value="1"/>
</dbReference>
<dbReference type="PANTHER" id="PTHR46163">
    <property type="entry name" value="TYROSINE-PROTEIN PHOSPHATASE-RELATED"/>
    <property type="match status" value="1"/>
</dbReference>
<dbReference type="SMART" id="SM00404">
    <property type="entry name" value="PTPc_motif"/>
    <property type="match status" value="1"/>
</dbReference>
<dbReference type="Proteomes" id="UP001176961">
    <property type="component" value="Unassembled WGS sequence"/>
</dbReference>
<dbReference type="PROSITE" id="PS00383">
    <property type="entry name" value="TYR_PHOSPHATASE_1"/>
    <property type="match status" value="1"/>
</dbReference>
<proteinExistence type="predicted"/>
<dbReference type="Gene3D" id="3.90.190.10">
    <property type="entry name" value="Protein tyrosine phosphatase superfamily"/>
    <property type="match status" value="1"/>
</dbReference>
<organism evidence="3 4">
    <name type="scientific">Cylicocyclus nassatus</name>
    <name type="common">Nematode worm</name>
    <dbReference type="NCBI Taxonomy" id="53992"/>
    <lineage>
        <taxon>Eukaryota</taxon>
        <taxon>Metazoa</taxon>
        <taxon>Ecdysozoa</taxon>
        <taxon>Nematoda</taxon>
        <taxon>Chromadorea</taxon>
        <taxon>Rhabditida</taxon>
        <taxon>Rhabditina</taxon>
        <taxon>Rhabditomorpha</taxon>
        <taxon>Strongyloidea</taxon>
        <taxon>Strongylidae</taxon>
        <taxon>Cylicocyclus</taxon>
    </lineage>
</organism>
<dbReference type="InterPro" id="IPR000242">
    <property type="entry name" value="PTP_cat"/>
</dbReference>
<accession>A0AA36MC18</accession>
<sequence>MPRSEDFFIALTQSIHLYLEEKMGSRKEGRSRDYHDRYDDVICIDATRVVLKDRNSEEDYIHANWMIMPDKQKYICTQGPIQETLEDFWHMIYTERSSVIVMLCAFKEGNNEKCALYHPKTTKECGKFGSYRVYLKEEKESPISGVTYRILCAKKNRRNPFEVHHLAYTDWPDHTAPMDPTSIVAMMRFSRMLAKGSTITVHCSAGIGRSATFVGIDYAMQRIKQDSNVTMVDILKELRGQRYQSVQGIIQYIFLHICVLEGFAYEGAIRKDDLQSYFNGYRRMLILFNKKIAARMKDKTQE</sequence>
<dbReference type="CDD" id="cd00047">
    <property type="entry name" value="PTPc"/>
    <property type="match status" value="1"/>
</dbReference>
<dbReference type="InterPro" id="IPR052782">
    <property type="entry name" value="Oocyte-zygote_transition_reg"/>
</dbReference>
<dbReference type="PANTHER" id="PTHR46163:SF10">
    <property type="entry name" value="PROTEIN-TYROSINE PHOSPHATASE-RELATED"/>
    <property type="match status" value="1"/>
</dbReference>
<evidence type="ECO:0008006" key="5">
    <source>
        <dbReference type="Google" id="ProtNLM"/>
    </source>
</evidence>
<dbReference type="InterPro" id="IPR000387">
    <property type="entry name" value="Tyr_Pase_dom"/>
</dbReference>
<dbReference type="PROSITE" id="PS50056">
    <property type="entry name" value="TYR_PHOSPHATASE_2"/>
    <property type="match status" value="1"/>
</dbReference>
<feature type="domain" description="Tyrosine-protein phosphatase" evidence="1">
    <location>
        <begin position="36"/>
        <end position="262"/>
    </location>
</feature>
<name>A0AA36MC18_CYLNA</name>
<feature type="domain" description="Tyrosine specific protein phosphatases" evidence="2">
    <location>
        <begin position="181"/>
        <end position="253"/>
    </location>
</feature>
<gene>
    <name evidence="3" type="ORF">CYNAS_LOCUS16055</name>
</gene>
<dbReference type="PRINTS" id="PR00700">
    <property type="entry name" value="PRTYPHPHTASE"/>
</dbReference>
<dbReference type="GO" id="GO:0004725">
    <property type="term" value="F:protein tyrosine phosphatase activity"/>
    <property type="evidence" value="ECO:0007669"/>
    <property type="project" value="InterPro"/>
</dbReference>
<dbReference type="PROSITE" id="PS50055">
    <property type="entry name" value="TYR_PHOSPHATASE_PTP"/>
    <property type="match status" value="1"/>
</dbReference>
<dbReference type="SUPFAM" id="SSF52799">
    <property type="entry name" value="(Phosphotyrosine protein) phosphatases II"/>
    <property type="match status" value="1"/>
</dbReference>
<keyword evidence="4" id="KW-1185">Reference proteome</keyword>
<dbReference type="SMART" id="SM00194">
    <property type="entry name" value="PTPc"/>
    <property type="match status" value="1"/>
</dbReference>
<comment type="caution">
    <text evidence="3">The sequence shown here is derived from an EMBL/GenBank/DDBJ whole genome shotgun (WGS) entry which is preliminary data.</text>
</comment>
<evidence type="ECO:0000259" key="2">
    <source>
        <dbReference type="PROSITE" id="PS50056"/>
    </source>
</evidence>